<gene>
    <name evidence="9" type="ORF">CF15_06270</name>
</gene>
<keyword evidence="2 8" id="KW-0547">Nucleotide-binding</keyword>
<comment type="caution">
    <text evidence="9">The sequence shown here is derived from an EMBL/GenBank/DDBJ whole genome shotgun (WGS) entry which is preliminary data.</text>
</comment>
<evidence type="ECO:0000256" key="5">
    <source>
        <dbReference type="ARBA" id="ARBA00023014"/>
    </source>
</evidence>
<reference evidence="9 10" key="1">
    <citation type="submission" date="2015-11" db="EMBL/GenBank/DDBJ databases">
        <title>Genome sequence of Pyrodictium occultum PL-19, a marine hyperthermophilic archaeon isolated from Volcano, Italy.</title>
        <authorList>
            <person name="Utturkar S."/>
            <person name="Huber H."/>
            <person name="Leptihn S."/>
            <person name="Brown S."/>
            <person name="Stetter K.O."/>
            <person name="Podar M."/>
        </authorList>
    </citation>
    <scope>NUCLEOTIDE SEQUENCE [LARGE SCALE GENOMIC DNA]</scope>
    <source>
        <strain evidence="9 10">PL-19</strain>
    </source>
</reference>
<evidence type="ECO:0000313" key="10">
    <source>
        <dbReference type="Proteomes" id="UP000053352"/>
    </source>
</evidence>
<keyword evidence="8" id="KW-0378">Hydrolase</keyword>
<evidence type="ECO:0000256" key="2">
    <source>
        <dbReference type="ARBA" id="ARBA00022741"/>
    </source>
</evidence>
<keyword evidence="3 8" id="KW-0067">ATP-binding</keyword>
<dbReference type="GO" id="GO:0140663">
    <property type="term" value="F:ATP-dependent FeS chaperone activity"/>
    <property type="evidence" value="ECO:0007669"/>
    <property type="project" value="InterPro"/>
</dbReference>
<evidence type="ECO:0000256" key="8">
    <source>
        <dbReference type="HAMAP-Rule" id="MF_02040"/>
    </source>
</evidence>
<evidence type="ECO:0000256" key="7">
    <source>
        <dbReference type="ARBA" id="ARBA00074706"/>
    </source>
</evidence>
<dbReference type="Proteomes" id="UP000053352">
    <property type="component" value="Unassembled WGS sequence"/>
</dbReference>
<sequence>MSSQARIPPEVKARIEAFKKIREQEKKVEENMKKIKYKIAVLSGKGGVGKSFITASLAFAMSYLGRKVGVLDADIYGPSIPKMMGVQGQSVMATSDGRIIPVTAPLGVKVISIGLLLPEEDVPVIWRGPLSTSAIREMLAYTDWSELDYLFIDLPPGTGDEQLTIAQLIKDLTGTIIVTIPSDVSRVVVAKAVNFARKLNVPIVGIIENMSYFECPDGSKHYIFGEGVAKKIAEKYGIRFLGEVPIDPRISRANDAGEPFFVKYPDSKASKVILELAKTIAEIVEQGTGG</sequence>
<protein>
    <recommendedName>
        <fullName evidence="7 8">Iron-sulfur cluster carrier protein</fullName>
    </recommendedName>
</protein>
<dbReference type="SUPFAM" id="SSF52540">
    <property type="entry name" value="P-loop containing nucleoside triphosphate hydrolases"/>
    <property type="match status" value="1"/>
</dbReference>
<dbReference type="GO" id="GO:0016887">
    <property type="term" value="F:ATP hydrolysis activity"/>
    <property type="evidence" value="ECO:0007669"/>
    <property type="project" value="UniProtKB-UniRule"/>
</dbReference>
<keyword evidence="10" id="KW-1185">Reference proteome</keyword>
<dbReference type="GO" id="GO:0005524">
    <property type="term" value="F:ATP binding"/>
    <property type="evidence" value="ECO:0007669"/>
    <property type="project" value="UniProtKB-UniRule"/>
</dbReference>
<evidence type="ECO:0000256" key="1">
    <source>
        <dbReference type="ARBA" id="ARBA00022723"/>
    </source>
</evidence>
<dbReference type="AlphaFoldDB" id="A0A0V8RWB0"/>
<dbReference type="InterPro" id="IPR033756">
    <property type="entry name" value="YlxH/NBP35"/>
</dbReference>
<dbReference type="GO" id="GO:0051539">
    <property type="term" value="F:4 iron, 4 sulfur cluster binding"/>
    <property type="evidence" value="ECO:0007669"/>
    <property type="project" value="TreeGrafter"/>
</dbReference>
<proteinExistence type="inferred from homology"/>
<evidence type="ECO:0000256" key="4">
    <source>
        <dbReference type="ARBA" id="ARBA00023004"/>
    </source>
</evidence>
<dbReference type="InterPro" id="IPR027417">
    <property type="entry name" value="P-loop_NTPase"/>
</dbReference>
<organism evidence="9 10">
    <name type="scientific">Pyrodictium occultum</name>
    <dbReference type="NCBI Taxonomy" id="2309"/>
    <lineage>
        <taxon>Archaea</taxon>
        <taxon>Thermoproteota</taxon>
        <taxon>Thermoprotei</taxon>
        <taxon>Desulfurococcales</taxon>
        <taxon>Pyrodictiaceae</taxon>
        <taxon>Pyrodictium</taxon>
    </lineage>
</organism>
<dbReference type="InterPro" id="IPR044304">
    <property type="entry name" value="NUBPL-like"/>
</dbReference>
<comment type="function">
    <text evidence="6 8">Binds and transfers iron-sulfur (Fe-S) clusters to target apoproteins. Can hydrolyze ATP.</text>
</comment>
<dbReference type="CDD" id="cd02037">
    <property type="entry name" value="Mrp_NBP35"/>
    <property type="match status" value="1"/>
</dbReference>
<comment type="subunit">
    <text evidence="8">Homodimer.</text>
</comment>
<dbReference type="Gene3D" id="3.40.50.300">
    <property type="entry name" value="P-loop containing nucleotide triphosphate hydrolases"/>
    <property type="match status" value="1"/>
</dbReference>
<evidence type="ECO:0000256" key="3">
    <source>
        <dbReference type="ARBA" id="ARBA00022840"/>
    </source>
</evidence>
<dbReference type="FunFam" id="3.40.50.300:FF:001119">
    <property type="entry name" value="Iron-sulfur cluster carrier protein"/>
    <property type="match status" value="1"/>
</dbReference>
<dbReference type="RefSeq" id="WP_058371024.1">
    <property type="nucleotide sequence ID" value="NZ_LNTB01000001.1"/>
</dbReference>
<dbReference type="EMBL" id="LNTB01000001">
    <property type="protein sequence ID" value="KSW12342.1"/>
    <property type="molecule type" value="Genomic_DNA"/>
</dbReference>
<keyword evidence="4 8" id="KW-0408">Iron</keyword>
<name>A0A0V8RWB0_PYROC</name>
<dbReference type="Pfam" id="PF10609">
    <property type="entry name" value="ParA"/>
    <property type="match status" value="1"/>
</dbReference>
<dbReference type="GO" id="GO:0016226">
    <property type="term" value="P:iron-sulfur cluster assembly"/>
    <property type="evidence" value="ECO:0007669"/>
    <property type="project" value="InterPro"/>
</dbReference>
<keyword evidence="1 8" id="KW-0479">Metal-binding</keyword>
<dbReference type="PANTHER" id="PTHR42961:SF2">
    <property type="entry name" value="IRON-SULFUR PROTEIN NUBPL"/>
    <property type="match status" value="1"/>
</dbReference>
<keyword evidence="5 8" id="KW-0411">Iron-sulfur</keyword>
<dbReference type="STRING" id="2309.CF15_06270"/>
<comment type="similarity">
    <text evidence="8">Belongs to the Mrp/NBP35 ATP-binding proteins family.</text>
</comment>
<accession>A0A0V8RWB0</accession>
<feature type="binding site" evidence="8">
    <location>
        <begin position="44"/>
        <end position="51"/>
    </location>
    <ligand>
        <name>ATP</name>
        <dbReference type="ChEBI" id="CHEBI:30616"/>
    </ligand>
</feature>
<dbReference type="GO" id="GO:0046872">
    <property type="term" value="F:metal ion binding"/>
    <property type="evidence" value="ECO:0007669"/>
    <property type="project" value="UniProtKB-KW"/>
</dbReference>
<dbReference type="InterPro" id="IPR019591">
    <property type="entry name" value="Mrp/NBP35_ATP-bd"/>
</dbReference>
<dbReference type="HAMAP" id="MF_02040">
    <property type="entry name" value="Mrp_NBP35"/>
    <property type="match status" value="1"/>
</dbReference>
<evidence type="ECO:0000256" key="6">
    <source>
        <dbReference type="ARBA" id="ARBA00058094"/>
    </source>
</evidence>
<evidence type="ECO:0000313" key="9">
    <source>
        <dbReference type="EMBL" id="KSW12342.1"/>
    </source>
</evidence>
<dbReference type="PANTHER" id="PTHR42961">
    <property type="entry name" value="IRON-SULFUR PROTEIN NUBPL"/>
    <property type="match status" value="1"/>
</dbReference>